<evidence type="ECO:0000313" key="5">
    <source>
        <dbReference type="Proteomes" id="UP000326702"/>
    </source>
</evidence>
<feature type="site" description="Transition state stabilizer" evidence="3">
    <location>
        <position position="166"/>
    </location>
</feature>
<dbReference type="KEGG" id="lxl:KDY119_03630"/>
<feature type="active site" description="Tele-phosphohistidine intermediate" evidence="1">
    <location>
        <position position="14"/>
    </location>
</feature>
<feature type="binding site" evidence="2">
    <location>
        <begin position="89"/>
        <end position="92"/>
    </location>
    <ligand>
        <name>substrate</name>
    </ligand>
</feature>
<dbReference type="PANTHER" id="PTHR48100">
    <property type="entry name" value="BROAD-SPECIFICITY PHOSPHATASE YOR283W-RELATED"/>
    <property type="match status" value="1"/>
</dbReference>
<dbReference type="InterPro" id="IPR050275">
    <property type="entry name" value="PGM_Phosphatase"/>
</dbReference>
<dbReference type="InterPro" id="IPR013078">
    <property type="entry name" value="His_Pase_superF_clade-1"/>
</dbReference>
<organism evidence="4 5">
    <name type="scientific">Luteimicrobium xylanilyticum</name>
    <dbReference type="NCBI Taxonomy" id="1133546"/>
    <lineage>
        <taxon>Bacteria</taxon>
        <taxon>Bacillati</taxon>
        <taxon>Actinomycetota</taxon>
        <taxon>Actinomycetes</taxon>
        <taxon>Micrococcales</taxon>
        <taxon>Luteimicrobium</taxon>
    </lineage>
</organism>
<dbReference type="EMBL" id="CP045529">
    <property type="protein sequence ID" value="QFV00095.1"/>
    <property type="molecule type" value="Genomic_DNA"/>
</dbReference>
<proteinExistence type="predicted"/>
<keyword evidence="4" id="KW-0413">Isomerase</keyword>
<dbReference type="Pfam" id="PF00300">
    <property type="entry name" value="His_Phos_1"/>
    <property type="match status" value="1"/>
</dbReference>
<dbReference type="EC" id="5.4.2.11" evidence="4"/>
<dbReference type="AlphaFoldDB" id="A0A5P9QF62"/>
<protein>
    <submittedName>
        <fullName evidence="4">Phosphoglycerate mutase (2,3-diphosphoglycerate-dependent)</fullName>
        <ecNumber evidence="4">5.4.2.11</ecNumber>
    </submittedName>
</protein>
<accession>A0A5P9QF62</accession>
<sequence>MSTSPDPQLVLVRHGETEWSLDGRHTGTSDIALTGHGEEQARAAGVLLASRVASGQRFRTVLTSPRLRARRTAALAGFGGAVVDGDLAEWDYGPVEGRTSAQISAETGTDWEIFRDGVRVVGLEHAAVPHPTPGETLDDVAARTARVVERVLPTLEAGDSALVFAHGHVLRILATTWLGLPPATGALLELGTASISLLGFAHGRRSLEGWNQSSGG</sequence>
<feature type="binding site" evidence="2">
    <location>
        <begin position="26"/>
        <end position="27"/>
    </location>
    <ligand>
        <name>substrate</name>
    </ligand>
</feature>
<gene>
    <name evidence="4" type="ORF">KDY119_03630</name>
</gene>
<dbReference type="Proteomes" id="UP000326702">
    <property type="component" value="Chromosome"/>
</dbReference>
<dbReference type="GO" id="GO:0070297">
    <property type="term" value="P:regulation of phosphorelay signal transduction system"/>
    <property type="evidence" value="ECO:0007669"/>
    <property type="project" value="TreeGrafter"/>
</dbReference>
<evidence type="ECO:0000256" key="1">
    <source>
        <dbReference type="PIRSR" id="PIRSR613078-1"/>
    </source>
</evidence>
<dbReference type="GO" id="GO:0101006">
    <property type="term" value="F:protein histidine phosphatase activity"/>
    <property type="evidence" value="ECO:0007669"/>
    <property type="project" value="TreeGrafter"/>
</dbReference>
<dbReference type="OrthoDB" id="4697614at2"/>
<dbReference type="CDD" id="cd07067">
    <property type="entry name" value="HP_PGM_like"/>
    <property type="match status" value="1"/>
</dbReference>
<feature type="active site" description="Proton donor/acceptor" evidence="1">
    <location>
        <position position="89"/>
    </location>
</feature>
<keyword evidence="5" id="KW-1185">Reference proteome</keyword>
<dbReference type="SUPFAM" id="SSF53254">
    <property type="entry name" value="Phosphoglycerate mutase-like"/>
    <property type="match status" value="1"/>
</dbReference>
<dbReference type="SMART" id="SM00855">
    <property type="entry name" value="PGAM"/>
    <property type="match status" value="1"/>
</dbReference>
<dbReference type="PIRSF" id="PIRSF000709">
    <property type="entry name" value="6PFK_2-Ptase"/>
    <property type="match status" value="1"/>
</dbReference>
<dbReference type="GO" id="GO:0004619">
    <property type="term" value="F:phosphoglycerate mutase activity"/>
    <property type="evidence" value="ECO:0007669"/>
    <property type="project" value="UniProtKB-EC"/>
</dbReference>
<dbReference type="PANTHER" id="PTHR48100:SF15">
    <property type="entry name" value="SEDOHEPTULOSE 1,7-BISPHOSPHATASE"/>
    <property type="match status" value="1"/>
</dbReference>
<dbReference type="RefSeq" id="WP_036955545.1">
    <property type="nucleotide sequence ID" value="NZ_BAABIH010000009.1"/>
</dbReference>
<evidence type="ECO:0000256" key="2">
    <source>
        <dbReference type="PIRSR" id="PIRSR613078-2"/>
    </source>
</evidence>
<name>A0A5P9QF62_9MICO</name>
<evidence type="ECO:0000313" key="4">
    <source>
        <dbReference type="EMBL" id="QFV00095.1"/>
    </source>
</evidence>
<dbReference type="InterPro" id="IPR029033">
    <property type="entry name" value="His_PPase_superfam"/>
</dbReference>
<reference evidence="4 5" key="1">
    <citation type="submission" date="2019-10" db="EMBL/GenBank/DDBJ databases">
        <title>Genome sequence of Luteimicrobium xylanilyticum HY-24.</title>
        <authorList>
            <person name="Kim D.Y."/>
            <person name="Park H.-Y."/>
        </authorList>
    </citation>
    <scope>NUCLEOTIDE SEQUENCE [LARGE SCALE GENOMIC DNA]</scope>
    <source>
        <strain evidence="4 5">HY-24</strain>
    </source>
</reference>
<dbReference type="Gene3D" id="3.40.50.1240">
    <property type="entry name" value="Phosphoglycerate mutase-like"/>
    <property type="match status" value="1"/>
</dbReference>
<evidence type="ECO:0000256" key="3">
    <source>
        <dbReference type="PIRSR" id="PIRSR613078-3"/>
    </source>
</evidence>
<feature type="binding site" evidence="2">
    <location>
        <position position="68"/>
    </location>
    <ligand>
        <name>substrate</name>
    </ligand>
</feature>